<gene>
    <name evidence="2" type="ORF">Loak_2236</name>
</gene>
<evidence type="ECO:0000256" key="1">
    <source>
        <dbReference type="SAM" id="MobiDB-lite"/>
    </source>
</evidence>
<feature type="region of interest" description="Disordered" evidence="1">
    <location>
        <begin position="493"/>
        <end position="517"/>
    </location>
</feature>
<sequence length="517" mass="58017">MPKNQEQPESIHNFAWKLRSLSTEEFDATCLEIKKNPPAMIKSGQDFNSLMIHLSEKRRFDMYQAMKETLPSLINSVMDFNAFSHLSKEQRVELYANLDQKILSFLEDGEDLGKILRYLPPEQGMMLCEKIKIEKPSIIESANDIGLALQFLSEEQCMAIGNILVGLRSAEDLGEIFSSLSPEQITAVCKSIDLSSIQSPKDLGIVFSSLSHEQSVAAYQAMKEKCSSIIRSAEDLGPMLRCLSAKQCGDVCELMRDQLTLLIPSYKELKQVLTSLVFQKHYLEAHGAGLCAAMKKDLLFLLAQEEIDNPPLPEEINSTLHKALKSQVASWSKEYERTMDVHHTHLLKTINDLYDYSASLIIHSEKLHAEQTRAGIAGCQLAIHLKTLLTDEKGRFQPVDATLASDIEKTLEKAYTEMGANRRLGYFHSFLHFIANSLSSLKAWMNRGHPQPSDKTPIGSAGEGYFALSTRQEKVVKIKDALTVIKEHDLHAVPSKTSATSTPELMQEEESKDQPHH</sequence>
<organism evidence="2 3">
    <name type="scientific">Legionella oakridgensis</name>
    <dbReference type="NCBI Taxonomy" id="29423"/>
    <lineage>
        <taxon>Bacteria</taxon>
        <taxon>Pseudomonadati</taxon>
        <taxon>Pseudomonadota</taxon>
        <taxon>Gammaproteobacteria</taxon>
        <taxon>Legionellales</taxon>
        <taxon>Legionellaceae</taxon>
        <taxon>Legionella</taxon>
    </lineage>
</organism>
<comment type="caution">
    <text evidence="2">The sequence shown here is derived from an EMBL/GenBank/DDBJ whole genome shotgun (WGS) entry which is preliminary data.</text>
</comment>
<dbReference type="AlphaFoldDB" id="A0A0W0WXS0"/>
<protein>
    <submittedName>
        <fullName evidence="2">Uncharacterized protein</fullName>
    </submittedName>
</protein>
<dbReference type="PATRIC" id="fig|29423.5.peg.2347"/>
<proteinExistence type="predicted"/>
<evidence type="ECO:0000313" key="2">
    <source>
        <dbReference type="EMBL" id="KTD37100.1"/>
    </source>
</evidence>
<name>A0A0W0WXS0_9GAMM</name>
<accession>A0A0W0WXS0</accession>
<evidence type="ECO:0000313" key="3">
    <source>
        <dbReference type="Proteomes" id="UP000054858"/>
    </source>
</evidence>
<feature type="compositionally biased region" description="Polar residues" evidence="1">
    <location>
        <begin position="495"/>
        <end position="504"/>
    </location>
</feature>
<dbReference type="EMBL" id="LNYP01000031">
    <property type="protein sequence ID" value="KTD37100.1"/>
    <property type="molecule type" value="Genomic_DNA"/>
</dbReference>
<dbReference type="RefSeq" id="WP_035894891.1">
    <property type="nucleotide sequence ID" value="NZ_LCUA01000001.1"/>
</dbReference>
<reference evidence="2 3" key="1">
    <citation type="submission" date="2015-11" db="EMBL/GenBank/DDBJ databases">
        <title>Genomic analysis of 38 Legionella species identifies large and diverse effector repertoires.</title>
        <authorList>
            <person name="Burstein D."/>
            <person name="Amaro F."/>
            <person name="Zusman T."/>
            <person name="Lifshitz Z."/>
            <person name="Cohen O."/>
            <person name="Gilbert J.A."/>
            <person name="Pupko T."/>
            <person name="Shuman H.A."/>
            <person name="Segal G."/>
        </authorList>
    </citation>
    <scope>NUCLEOTIDE SEQUENCE [LARGE SCALE GENOMIC DNA]</scope>
    <source>
        <strain evidence="2 3">Oak Ridge-10</strain>
    </source>
</reference>
<dbReference type="Proteomes" id="UP000054858">
    <property type="component" value="Unassembled WGS sequence"/>
</dbReference>